<comment type="caution">
    <text evidence="1">The sequence shown here is derived from an EMBL/GenBank/DDBJ whole genome shotgun (WGS) entry which is preliminary data.</text>
</comment>
<accession>A0ABQ8T4B7</accession>
<gene>
    <name evidence="1" type="ORF">ANN_11196</name>
</gene>
<name>A0ABQ8T4B7_PERAM</name>
<evidence type="ECO:0000313" key="2">
    <source>
        <dbReference type="Proteomes" id="UP001148838"/>
    </source>
</evidence>
<sequence length="77" mass="8721">MNVSRLEQRAYVKIAVLRSQNARECHAQLVEASAGRGMLYRIVPRWVAAFQSGRVKVPTNLVWDALGLFEPMLVVPR</sequence>
<proteinExistence type="predicted"/>
<dbReference type="Proteomes" id="UP001148838">
    <property type="component" value="Unassembled WGS sequence"/>
</dbReference>
<dbReference type="EMBL" id="JAJSOF020000015">
    <property type="protein sequence ID" value="KAJ4441341.1"/>
    <property type="molecule type" value="Genomic_DNA"/>
</dbReference>
<organism evidence="1 2">
    <name type="scientific">Periplaneta americana</name>
    <name type="common">American cockroach</name>
    <name type="synonym">Blatta americana</name>
    <dbReference type="NCBI Taxonomy" id="6978"/>
    <lineage>
        <taxon>Eukaryota</taxon>
        <taxon>Metazoa</taxon>
        <taxon>Ecdysozoa</taxon>
        <taxon>Arthropoda</taxon>
        <taxon>Hexapoda</taxon>
        <taxon>Insecta</taxon>
        <taxon>Pterygota</taxon>
        <taxon>Neoptera</taxon>
        <taxon>Polyneoptera</taxon>
        <taxon>Dictyoptera</taxon>
        <taxon>Blattodea</taxon>
        <taxon>Blattoidea</taxon>
        <taxon>Blattidae</taxon>
        <taxon>Blattinae</taxon>
        <taxon>Periplaneta</taxon>
    </lineage>
</organism>
<protein>
    <submittedName>
        <fullName evidence="1">Uncharacterized protein</fullName>
    </submittedName>
</protein>
<reference evidence="1 2" key="1">
    <citation type="journal article" date="2022" name="Allergy">
        <title>Genome assembly and annotation of Periplaneta americana reveal a comprehensive cockroach allergen profile.</title>
        <authorList>
            <person name="Wang L."/>
            <person name="Xiong Q."/>
            <person name="Saelim N."/>
            <person name="Wang L."/>
            <person name="Nong W."/>
            <person name="Wan A.T."/>
            <person name="Shi M."/>
            <person name="Liu X."/>
            <person name="Cao Q."/>
            <person name="Hui J.H.L."/>
            <person name="Sookrung N."/>
            <person name="Leung T.F."/>
            <person name="Tungtrongchitr A."/>
            <person name="Tsui S.K.W."/>
        </authorList>
    </citation>
    <scope>NUCLEOTIDE SEQUENCE [LARGE SCALE GENOMIC DNA]</scope>
    <source>
        <strain evidence="1">PWHHKU_190912</strain>
    </source>
</reference>
<evidence type="ECO:0000313" key="1">
    <source>
        <dbReference type="EMBL" id="KAJ4441341.1"/>
    </source>
</evidence>
<keyword evidence="2" id="KW-1185">Reference proteome</keyword>